<dbReference type="GO" id="GO:0004252">
    <property type="term" value="F:serine-type endopeptidase activity"/>
    <property type="evidence" value="ECO:0007669"/>
    <property type="project" value="UniProtKB-UniRule"/>
</dbReference>
<name>A0A0A6DEJ0_9PSED</name>
<dbReference type="InterPro" id="IPR054594">
    <property type="entry name" value="Lon_lid"/>
</dbReference>
<reference evidence="18 19" key="1">
    <citation type="submission" date="2014-10" db="EMBL/GenBank/DDBJ databases">
        <title>Draft genome sequence of Pseudomonas chlororaphis EA105.</title>
        <authorList>
            <person name="McCully L.M."/>
            <person name="Bitzer A.S."/>
            <person name="Spence C."/>
            <person name="Bais H."/>
            <person name="Silby M.W."/>
        </authorList>
    </citation>
    <scope>NUCLEOTIDE SEQUENCE [LARGE SCALE GENOMIC DNA]</scope>
    <source>
        <strain evidence="18 19">EA105</strain>
    </source>
</reference>
<keyword evidence="8 10" id="KW-0346">Stress response</keyword>
<dbReference type="PANTHER" id="PTHR10046">
    <property type="entry name" value="ATP DEPENDENT LON PROTEASE FAMILY MEMBER"/>
    <property type="match status" value="1"/>
</dbReference>
<feature type="active site" evidence="10 12">
    <location>
        <position position="717"/>
    </location>
</feature>
<evidence type="ECO:0000256" key="3">
    <source>
        <dbReference type="ARBA" id="ARBA00022670"/>
    </source>
</evidence>
<dbReference type="InterPro" id="IPR027417">
    <property type="entry name" value="P-loop_NTPase"/>
</dbReference>
<dbReference type="EMBL" id="JSFK01000009">
    <property type="protein sequence ID" value="KHA72944.1"/>
    <property type="molecule type" value="Genomic_DNA"/>
</dbReference>
<feature type="active site" evidence="10 12">
    <location>
        <position position="674"/>
    </location>
</feature>
<feature type="region of interest" description="Disordered" evidence="15">
    <location>
        <begin position="777"/>
        <end position="798"/>
    </location>
</feature>
<feature type="compositionally biased region" description="Basic and acidic residues" evidence="15">
    <location>
        <begin position="781"/>
        <end position="798"/>
    </location>
</feature>
<keyword evidence="18" id="KW-0238">DNA-binding</keyword>
<dbReference type="SMART" id="SM00464">
    <property type="entry name" value="LON"/>
    <property type="match status" value="1"/>
</dbReference>
<keyword evidence="5 10" id="KW-0378">Hydrolase</keyword>
<dbReference type="InterPro" id="IPR003593">
    <property type="entry name" value="AAA+_ATPase"/>
</dbReference>
<dbReference type="SUPFAM" id="SSF52540">
    <property type="entry name" value="P-loop containing nucleoside triphosphate hydrolases"/>
    <property type="match status" value="1"/>
</dbReference>
<dbReference type="Pfam" id="PF02190">
    <property type="entry name" value="LON_substr_bdg"/>
    <property type="match status" value="1"/>
</dbReference>
<dbReference type="EC" id="3.4.21.53" evidence="10 11"/>
<evidence type="ECO:0000256" key="5">
    <source>
        <dbReference type="ARBA" id="ARBA00022801"/>
    </source>
</evidence>
<comment type="subunit">
    <text evidence="10 11">Homohexamer. Organized in a ring with a central cavity.</text>
</comment>
<dbReference type="Pfam" id="PF05362">
    <property type="entry name" value="Lon_C"/>
    <property type="match status" value="1"/>
</dbReference>
<keyword evidence="6 10" id="KW-0720">Serine protease</keyword>
<dbReference type="NCBIfam" id="NF008053">
    <property type="entry name" value="PRK10787.1"/>
    <property type="match status" value="1"/>
</dbReference>
<organism evidence="18 19">
    <name type="scientific">Pseudomonas chlororaphis</name>
    <dbReference type="NCBI Taxonomy" id="587753"/>
    <lineage>
        <taxon>Bacteria</taxon>
        <taxon>Pseudomonadati</taxon>
        <taxon>Pseudomonadota</taxon>
        <taxon>Gammaproteobacteria</taxon>
        <taxon>Pseudomonadales</taxon>
        <taxon>Pseudomonadaceae</taxon>
        <taxon>Pseudomonas</taxon>
    </lineage>
</organism>
<dbReference type="PATRIC" id="fig|587753.9.peg.5955"/>
<dbReference type="Gene3D" id="3.30.230.10">
    <property type="match status" value="1"/>
</dbReference>
<keyword evidence="7 10" id="KW-0067">ATP-binding</keyword>
<evidence type="ECO:0000256" key="9">
    <source>
        <dbReference type="ARBA" id="ARBA00050665"/>
    </source>
</evidence>
<dbReference type="GO" id="GO:0043565">
    <property type="term" value="F:sequence-specific DNA binding"/>
    <property type="evidence" value="ECO:0007669"/>
    <property type="project" value="UniProtKB-UniRule"/>
</dbReference>
<dbReference type="Proteomes" id="UP000030564">
    <property type="component" value="Unassembled WGS sequence"/>
</dbReference>
<keyword evidence="2 10" id="KW-0963">Cytoplasm</keyword>
<dbReference type="HAMAP" id="MF_01973">
    <property type="entry name" value="lon_bact"/>
    <property type="match status" value="1"/>
</dbReference>
<comment type="caution">
    <text evidence="18">The sequence shown here is derived from an EMBL/GenBank/DDBJ whole genome shotgun (WGS) entry which is preliminary data.</text>
</comment>
<accession>A0A0A6DEJ0</accession>
<keyword evidence="4 10" id="KW-0547">Nucleotide-binding</keyword>
<dbReference type="PROSITE" id="PS51787">
    <property type="entry name" value="LON_N"/>
    <property type="match status" value="1"/>
</dbReference>
<evidence type="ECO:0000256" key="15">
    <source>
        <dbReference type="SAM" id="MobiDB-lite"/>
    </source>
</evidence>
<dbReference type="InterPro" id="IPR014721">
    <property type="entry name" value="Ribsml_uS5_D2-typ_fold_subgr"/>
</dbReference>
<proteinExistence type="evidence at transcript level"/>
<dbReference type="Gene3D" id="2.30.130.40">
    <property type="entry name" value="LON domain-like"/>
    <property type="match status" value="1"/>
</dbReference>
<dbReference type="OrthoDB" id="9803599at2"/>
<dbReference type="InterPro" id="IPR027065">
    <property type="entry name" value="Lon_Prtase"/>
</dbReference>
<dbReference type="SMART" id="SM00382">
    <property type="entry name" value="AAA"/>
    <property type="match status" value="1"/>
</dbReference>
<dbReference type="InterPro" id="IPR027543">
    <property type="entry name" value="Lon_bac"/>
</dbReference>
<comment type="induction">
    <text evidence="10">By heat shock.</text>
</comment>
<evidence type="ECO:0000256" key="6">
    <source>
        <dbReference type="ARBA" id="ARBA00022825"/>
    </source>
</evidence>
<evidence type="ECO:0000256" key="7">
    <source>
        <dbReference type="ARBA" id="ARBA00022840"/>
    </source>
</evidence>
<dbReference type="InterPro" id="IPR020568">
    <property type="entry name" value="Ribosomal_Su5_D2-typ_SF"/>
</dbReference>
<dbReference type="GO" id="GO:0006515">
    <property type="term" value="P:protein quality control for misfolded or incompletely synthesized proteins"/>
    <property type="evidence" value="ECO:0007669"/>
    <property type="project" value="UniProtKB-UniRule"/>
</dbReference>
<dbReference type="PRINTS" id="PR00830">
    <property type="entry name" value="ENDOLAPTASE"/>
</dbReference>
<dbReference type="FunFam" id="3.40.50.300:FF:000021">
    <property type="entry name" value="Lon protease homolog"/>
    <property type="match status" value="1"/>
</dbReference>
<dbReference type="FunFam" id="2.30.130.40:FF:000001">
    <property type="entry name" value="Lon protease"/>
    <property type="match status" value="1"/>
</dbReference>
<evidence type="ECO:0000256" key="8">
    <source>
        <dbReference type="ARBA" id="ARBA00023016"/>
    </source>
</evidence>
<keyword evidence="3 10" id="KW-0645">Protease</keyword>
<dbReference type="FunFam" id="1.20.5.5270:FF:000002">
    <property type="entry name" value="Lon protease homolog"/>
    <property type="match status" value="1"/>
</dbReference>
<dbReference type="PROSITE" id="PS51786">
    <property type="entry name" value="LON_PROTEOLYTIC"/>
    <property type="match status" value="1"/>
</dbReference>
<dbReference type="SUPFAM" id="SSF54211">
    <property type="entry name" value="Ribosomal protein S5 domain 2-like"/>
    <property type="match status" value="1"/>
</dbReference>
<dbReference type="FunFam" id="1.20.58.1480:FF:000001">
    <property type="entry name" value="Lon protease"/>
    <property type="match status" value="1"/>
</dbReference>
<dbReference type="InterPro" id="IPR008269">
    <property type="entry name" value="Lon_proteolytic"/>
</dbReference>
<dbReference type="GO" id="GO:0016887">
    <property type="term" value="F:ATP hydrolysis activity"/>
    <property type="evidence" value="ECO:0007669"/>
    <property type="project" value="UniProtKB-UniRule"/>
</dbReference>
<dbReference type="Gene3D" id="1.10.8.60">
    <property type="match status" value="1"/>
</dbReference>
<evidence type="ECO:0000256" key="2">
    <source>
        <dbReference type="ARBA" id="ARBA00022490"/>
    </source>
</evidence>
<dbReference type="NCBIfam" id="TIGR00763">
    <property type="entry name" value="lon"/>
    <property type="match status" value="1"/>
</dbReference>
<dbReference type="InterPro" id="IPR015947">
    <property type="entry name" value="PUA-like_sf"/>
</dbReference>
<feature type="domain" description="Lon proteolytic" evidence="16">
    <location>
        <begin position="587"/>
        <end position="768"/>
    </location>
</feature>
<sequence length="798" mass="88757">MKTTIELPLLPLRDVVVYPHMVIPLFVGREKSIEALEAAMTGDKQILLLAQRNPADDDPGEDALYRVGTIATVLQLLKLPDGTVKVLVEGEQRGTVERFSEVDGHCRAEVSLIEEVDAAERESEVFVRTLLSQFEQYVQLGKKVPAEVLSSLNSIDEPGRLVDTMAAHMALKIEQKQEILEIIDLSARVEHVLALLDAEIDLLQVEKRIRGRVKKQMERSQREYYLNEQMKAIQKELGDSDEGHNEIEDLKKRIDAAGLPKDALAKATAELNKLKQMSPMSAEATVVRSYIDWLVQVPWKAQSKVRLDLARAEDILDADHYGLEEVKERILEYLAVQKRVKKIRGPVLCLVGPPGVGKTSLAESIAHATNRKFVRMALGGVRDEAEIRGHRRTYIGSMPGRLIQKMTKVGVRNPLFLLDEIDKMGSDMRGDPASALLEVLDPEQNHNFNDHYLEVDYDLSDVMFLCTSNSMNIPPALLDRMEVIRLPGYTEDEKINIAVKYLSPKQIAANGLKKGELEFDAEAIRDIIRYYTREAGVRGLERQIAKVCRKAVKEHALEKRFSVKVTADLLEHFLGVRKFRYGLAEQQDQIGQVTGLAWTQVGGELLTIEAAVVPGKGQLIKTGSLGDVMVESITAALTVVRSRAKSLGIPLDFHEKRDTHIHMPEGATPKDGPSAGVGMCTALVSALTGIPVRADVAMTGEITLRGQVLAIGGLKEKLLAAHRGGIKIVIIPEENVRDLKEIPDNIKQDLQIKPVKWIDEVLQIALQYAPEPLPDVAPEIVAKDEKRESDSKERISTH</sequence>
<dbReference type="Gene3D" id="1.20.5.5270">
    <property type="match status" value="1"/>
</dbReference>
<evidence type="ECO:0000313" key="19">
    <source>
        <dbReference type="Proteomes" id="UP000030564"/>
    </source>
</evidence>
<comment type="similarity">
    <text evidence="10 11 14">Belongs to the peptidase S16 family.</text>
</comment>
<comment type="function">
    <text evidence="10">ATP-dependent serine protease that mediates the selective degradation of mutant and abnormal proteins as well as certain short-lived regulatory proteins. Required for cellular homeostasis and for survival from DNA damage and developmental changes induced by stress. Degrades polypeptides processively to yield small peptide fragments that are 5 to 10 amino acids long. Binds to DNA in a double-stranded, site-specific manner.</text>
</comment>
<dbReference type="InterPro" id="IPR003959">
    <property type="entry name" value="ATPase_AAA_core"/>
</dbReference>
<evidence type="ECO:0000256" key="11">
    <source>
        <dbReference type="PIRNR" id="PIRNR001174"/>
    </source>
</evidence>
<dbReference type="InterPro" id="IPR004815">
    <property type="entry name" value="Lon_bac/euk-typ"/>
</dbReference>
<evidence type="ECO:0000259" key="16">
    <source>
        <dbReference type="PROSITE" id="PS51786"/>
    </source>
</evidence>
<evidence type="ECO:0000256" key="10">
    <source>
        <dbReference type="HAMAP-Rule" id="MF_01973"/>
    </source>
</evidence>
<dbReference type="GO" id="GO:0005737">
    <property type="term" value="C:cytoplasm"/>
    <property type="evidence" value="ECO:0007669"/>
    <property type="project" value="UniProtKB-SubCell"/>
</dbReference>
<evidence type="ECO:0000256" key="13">
    <source>
        <dbReference type="PIRSR" id="PIRSR001174-2"/>
    </source>
</evidence>
<gene>
    <name evidence="10" type="primary">lon</name>
    <name evidence="18" type="ORF">NZ35_13320</name>
</gene>
<dbReference type="PIRSF" id="PIRSF001174">
    <property type="entry name" value="Lon_proteas"/>
    <property type="match status" value="1"/>
</dbReference>
<evidence type="ECO:0000256" key="4">
    <source>
        <dbReference type="ARBA" id="ARBA00022741"/>
    </source>
</evidence>
<dbReference type="GO" id="GO:0004176">
    <property type="term" value="F:ATP-dependent peptidase activity"/>
    <property type="evidence" value="ECO:0007669"/>
    <property type="project" value="UniProtKB-UniRule"/>
</dbReference>
<dbReference type="MEROPS" id="S16.001"/>
<feature type="binding site" evidence="10 13">
    <location>
        <begin position="352"/>
        <end position="359"/>
    </location>
    <ligand>
        <name>ATP</name>
        <dbReference type="ChEBI" id="CHEBI:30616"/>
    </ligand>
</feature>
<dbReference type="CDD" id="cd19500">
    <property type="entry name" value="RecA-like_Lon"/>
    <property type="match status" value="1"/>
</dbReference>
<dbReference type="Pfam" id="PF00004">
    <property type="entry name" value="AAA"/>
    <property type="match status" value="1"/>
</dbReference>
<feature type="domain" description="Lon N-terminal" evidence="17">
    <location>
        <begin position="7"/>
        <end position="200"/>
    </location>
</feature>
<evidence type="ECO:0000256" key="1">
    <source>
        <dbReference type="ARBA" id="ARBA00004496"/>
    </source>
</evidence>
<dbReference type="GO" id="GO:0005524">
    <property type="term" value="F:ATP binding"/>
    <property type="evidence" value="ECO:0007669"/>
    <property type="project" value="UniProtKB-UniRule"/>
</dbReference>
<dbReference type="InterPro" id="IPR003111">
    <property type="entry name" value="Lon_prtase_N"/>
</dbReference>
<dbReference type="Pfam" id="PF22667">
    <property type="entry name" value="Lon_lid"/>
    <property type="match status" value="1"/>
</dbReference>
<comment type="catalytic activity">
    <reaction evidence="9 10 11 14">
        <text>Hydrolysis of proteins in presence of ATP.</text>
        <dbReference type="EC" id="3.4.21.53"/>
    </reaction>
</comment>
<dbReference type="AlphaFoldDB" id="A0A0A6DEJ0"/>
<dbReference type="Gene3D" id="1.20.58.1480">
    <property type="match status" value="1"/>
</dbReference>
<evidence type="ECO:0000259" key="17">
    <source>
        <dbReference type="PROSITE" id="PS51787"/>
    </source>
</evidence>
<dbReference type="SUPFAM" id="SSF88697">
    <property type="entry name" value="PUA domain-like"/>
    <property type="match status" value="1"/>
</dbReference>
<dbReference type="InterPro" id="IPR046336">
    <property type="entry name" value="Lon_prtase_N_sf"/>
</dbReference>
<dbReference type="Gene3D" id="3.40.50.300">
    <property type="entry name" value="P-loop containing nucleotide triphosphate hydrolases"/>
    <property type="match status" value="1"/>
</dbReference>
<evidence type="ECO:0000256" key="12">
    <source>
        <dbReference type="PIRSR" id="PIRSR001174-1"/>
    </source>
</evidence>
<dbReference type="FunFam" id="3.30.230.10:FF:000010">
    <property type="entry name" value="Lon protease"/>
    <property type="match status" value="1"/>
</dbReference>
<protein>
    <recommendedName>
        <fullName evidence="10 11">Lon protease</fullName>
        <ecNumber evidence="10 11">3.4.21.53</ecNumber>
    </recommendedName>
    <alternativeName>
        <fullName evidence="10">ATP-dependent protease La</fullName>
    </alternativeName>
</protein>
<evidence type="ECO:0000256" key="14">
    <source>
        <dbReference type="PROSITE-ProRule" id="PRU01122"/>
    </source>
</evidence>
<dbReference type="GO" id="GO:0034605">
    <property type="term" value="P:cellular response to heat"/>
    <property type="evidence" value="ECO:0007669"/>
    <property type="project" value="UniProtKB-UniRule"/>
</dbReference>
<evidence type="ECO:0000313" key="18">
    <source>
        <dbReference type="EMBL" id="KHA72944.1"/>
    </source>
</evidence>
<comment type="subcellular location">
    <subcellularLocation>
        <location evidence="1 10 11">Cytoplasm</location>
    </subcellularLocation>
</comment>